<evidence type="ECO:0000256" key="10">
    <source>
        <dbReference type="PIRNR" id="PIRNR000535"/>
    </source>
</evidence>
<dbReference type="InterPro" id="IPR022463">
    <property type="entry name" value="1-PFruKinase"/>
</dbReference>
<name>A0AA46DXG9_9FUSO</name>
<gene>
    <name evidence="13" type="ORF">EV215_1758</name>
</gene>
<dbReference type="Proteomes" id="UP000294678">
    <property type="component" value="Unassembled WGS sequence"/>
</dbReference>
<evidence type="ECO:0000256" key="3">
    <source>
        <dbReference type="ARBA" id="ARBA00013596"/>
    </source>
</evidence>
<dbReference type="FunFam" id="3.40.1190.20:FF:000001">
    <property type="entry name" value="Phosphofructokinase"/>
    <property type="match status" value="1"/>
</dbReference>
<evidence type="ECO:0000256" key="2">
    <source>
        <dbReference type="ARBA" id="ARBA00012131"/>
    </source>
</evidence>
<comment type="catalytic activity">
    <reaction evidence="9 11">
        <text>beta-D-fructose 1-phosphate + ATP = beta-D-fructose 1,6-bisphosphate + ADP + H(+)</text>
        <dbReference type="Rhea" id="RHEA:14213"/>
        <dbReference type="ChEBI" id="CHEBI:15378"/>
        <dbReference type="ChEBI" id="CHEBI:30616"/>
        <dbReference type="ChEBI" id="CHEBI:32966"/>
        <dbReference type="ChEBI" id="CHEBI:138881"/>
        <dbReference type="ChEBI" id="CHEBI:456216"/>
        <dbReference type="EC" id="2.7.1.56"/>
    </reaction>
</comment>
<evidence type="ECO:0000256" key="9">
    <source>
        <dbReference type="ARBA" id="ARBA00047745"/>
    </source>
</evidence>
<evidence type="ECO:0000256" key="7">
    <source>
        <dbReference type="ARBA" id="ARBA00022840"/>
    </source>
</evidence>
<dbReference type="GO" id="GO:0005829">
    <property type="term" value="C:cytosol"/>
    <property type="evidence" value="ECO:0007669"/>
    <property type="project" value="TreeGrafter"/>
</dbReference>
<evidence type="ECO:0000256" key="1">
    <source>
        <dbReference type="ARBA" id="ARBA00010688"/>
    </source>
</evidence>
<dbReference type="PROSITE" id="PS00584">
    <property type="entry name" value="PFKB_KINASES_2"/>
    <property type="match status" value="1"/>
</dbReference>
<comment type="similarity">
    <text evidence="1 11">Belongs to the carbohydrate kinase PfkB family.</text>
</comment>
<protein>
    <recommendedName>
        <fullName evidence="3 11">1-phosphofructokinase</fullName>
        <shortName evidence="11">Fru1PK</shortName>
        <ecNumber evidence="2 11">2.7.1.56</ecNumber>
    </recommendedName>
    <alternativeName>
        <fullName evidence="8 11">Fructose 1-phosphate kinase</fullName>
    </alternativeName>
</protein>
<dbReference type="RefSeq" id="WP_134113622.1">
    <property type="nucleotide sequence ID" value="NZ_SOBG01000008.1"/>
</dbReference>
<evidence type="ECO:0000256" key="5">
    <source>
        <dbReference type="ARBA" id="ARBA00022741"/>
    </source>
</evidence>
<dbReference type="EMBL" id="SOBG01000008">
    <property type="protein sequence ID" value="TDT68037.1"/>
    <property type="molecule type" value="Genomic_DNA"/>
</dbReference>
<accession>A0AA46DXG9</accession>
<evidence type="ECO:0000256" key="8">
    <source>
        <dbReference type="ARBA" id="ARBA00032802"/>
    </source>
</evidence>
<dbReference type="GO" id="GO:0044281">
    <property type="term" value="P:small molecule metabolic process"/>
    <property type="evidence" value="ECO:0007669"/>
    <property type="project" value="UniProtKB-ARBA"/>
</dbReference>
<comment type="function">
    <text evidence="11">Catalyzes the ATP-dependent phosphorylation of fructose-l-phosphate to fructose-l,6-bisphosphate.</text>
</comment>
<evidence type="ECO:0000313" key="13">
    <source>
        <dbReference type="EMBL" id="TDT68037.1"/>
    </source>
</evidence>
<evidence type="ECO:0000256" key="4">
    <source>
        <dbReference type="ARBA" id="ARBA00022679"/>
    </source>
</evidence>
<dbReference type="NCBIfam" id="TIGR03168">
    <property type="entry name" value="1-PFK"/>
    <property type="match status" value="1"/>
</dbReference>
<evidence type="ECO:0000313" key="14">
    <source>
        <dbReference type="Proteomes" id="UP000294678"/>
    </source>
</evidence>
<dbReference type="PANTHER" id="PTHR46566:SF1">
    <property type="entry name" value="1-PHOSPHOFRUCTOKINASE"/>
    <property type="match status" value="1"/>
</dbReference>
<dbReference type="InterPro" id="IPR002173">
    <property type="entry name" value="Carboh/pur_kinase_PfkB_CS"/>
</dbReference>
<proteinExistence type="inferred from homology"/>
<dbReference type="NCBIfam" id="TIGR03828">
    <property type="entry name" value="pfkB"/>
    <property type="match status" value="1"/>
</dbReference>
<dbReference type="PANTHER" id="PTHR46566">
    <property type="entry name" value="1-PHOSPHOFRUCTOKINASE-RELATED"/>
    <property type="match status" value="1"/>
</dbReference>
<evidence type="ECO:0000256" key="11">
    <source>
        <dbReference type="RuleBase" id="RU369061"/>
    </source>
</evidence>
<dbReference type="GO" id="GO:0008662">
    <property type="term" value="F:1-phosphofructokinase activity"/>
    <property type="evidence" value="ECO:0007669"/>
    <property type="project" value="UniProtKB-UniRule"/>
</dbReference>
<keyword evidence="5 11" id="KW-0547">Nucleotide-binding</keyword>
<dbReference type="GO" id="GO:0005524">
    <property type="term" value="F:ATP binding"/>
    <property type="evidence" value="ECO:0007669"/>
    <property type="project" value="UniProtKB-UniRule"/>
</dbReference>
<dbReference type="SUPFAM" id="SSF53613">
    <property type="entry name" value="Ribokinase-like"/>
    <property type="match status" value="1"/>
</dbReference>
<dbReference type="EC" id="2.7.1.56" evidence="2 11"/>
<feature type="domain" description="Carbohydrate kinase PfkB" evidence="12">
    <location>
        <begin position="10"/>
        <end position="288"/>
    </location>
</feature>
<keyword evidence="6 11" id="KW-0418">Kinase</keyword>
<dbReference type="GO" id="GO:0016052">
    <property type="term" value="P:carbohydrate catabolic process"/>
    <property type="evidence" value="ECO:0007669"/>
    <property type="project" value="UniProtKB-ARBA"/>
</dbReference>
<keyword evidence="7 11" id="KW-0067">ATP-binding</keyword>
<keyword evidence="14" id="KW-1185">Reference proteome</keyword>
<dbReference type="Pfam" id="PF00294">
    <property type="entry name" value="PfkB"/>
    <property type="match status" value="1"/>
</dbReference>
<dbReference type="PIRSF" id="PIRSF000535">
    <property type="entry name" value="1PFK/6PFK/LacC"/>
    <property type="match status" value="1"/>
</dbReference>
<dbReference type="InterPro" id="IPR017583">
    <property type="entry name" value="Tagatose/fructose_Pkinase"/>
</dbReference>
<organism evidence="13 14">
    <name type="scientific">Hypnocyclicus thermotrophus</name>
    <dbReference type="NCBI Taxonomy" id="1627895"/>
    <lineage>
        <taxon>Bacteria</taxon>
        <taxon>Fusobacteriati</taxon>
        <taxon>Fusobacteriota</taxon>
        <taxon>Fusobacteriia</taxon>
        <taxon>Fusobacteriales</taxon>
        <taxon>Fusobacteriaceae</taxon>
        <taxon>Hypnocyclicus</taxon>
    </lineage>
</organism>
<dbReference type="Gene3D" id="3.40.1190.20">
    <property type="match status" value="1"/>
</dbReference>
<evidence type="ECO:0000259" key="12">
    <source>
        <dbReference type="Pfam" id="PF00294"/>
    </source>
</evidence>
<keyword evidence="4 10" id="KW-0808">Transferase</keyword>
<comment type="caution">
    <text evidence="13">The sequence shown here is derived from an EMBL/GenBank/DDBJ whole genome shotgun (WGS) entry which is preliminary data.</text>
</comment>
<dbReference type="CDD" id="cd01164">
    <property type="entry name" value="FruK_PfkB_like"/>
    <property type="match status" value="1"/>
</dbReference>
<reference evidence="13 14" key="1">
    <citation type="submission" date="2019-03" db="EMBL/GenBank/DDBJ databases">
        <title>Genomic Encyclopedia of Type Strains, Phase IV (KMG-IV): sequencing the most valuable type-strain genomes for metagenomic binning, comparative biology and taxonomic classification.</title>
        <authorList>
            <person name="Goeker M."/>
        </authorList>
    </citation>
    <scope>NUCLEOTIDE SEQUENCE [LARGE SCALE GENOMIC DNA]</scope>
    <source>
        <strain evidence="13 14">DSM 100055</strain>
    </source>
</reference>
<dbReference type="InterPro" id="IPR011611">
    <property type="entry name" value="PfkB_dom"/>
</dbReference>
<dbReference type="InterPro" id="IPR029056">
    <property type="entry name" value="Ribokinase-like"/>
</dbReference>
<dbReference type="AlphaFoldDB" id="A0AA46DXG9"/>
<sequence>MIYTLTLNPSLDYTVIVDEFKENRLNLSKEEYKTAGGKGINVSQVLQNLNVKSIAMGYLAGFTGEFIEKKLKENGILTDFIKLDNGDTRINIKMKSKNSETEINGNSPYISIEKVEKLIKKIKEISKEDIVILAGSVPKSLPSDTYIKIIKSLNKNTKFILDTRTKILKNTSKYKPFLVKPNKDELEEIFNIKLESLEEVIKYGKQLKDIGPQNVIVSLGEKGAIFITKNGIYKAIPPKGELIDSVGAGDSMIAGFTAKYIETSDLLESFKYAVATGTATAYSRGLATKKLTEKLYKEIEIEKI</sequence>
<evidence type="ECO:0000256" key="6">
    <source>
        <dbReference type="ARBA" id="ARBA00022777"/>
    </source>
</evidence>